<dbReference type="EMBL" id="HACA01010817">
    <property type="protein sequence ID" value="CDW28178.1"/>
    <property type="molecule type" value="Transcribed_RNA"/>
</dbReference>
<dbReference type="AlphaFoldDB" id="A0A0K2TQ69"/>
<reference evidence="1" key="1">
    <citation type="submission" date="2014-05" db="EMBL/GenBank/DDBJ databases">
        <authorList>
            <person name="Chronopoulou M."/>
        </authorList>
    </citation>
    <scope>NUCLEOTIDE SEQUENCE</scope>
    <source>
        <tissue evidence="1">Whole organism</tissue>
    </source>
</reference>
<name>A0A0K2TQ69_LEPSM</name>
<accession>A0A0K2TQ69</accession>
<evidence type="ECO:0000313" key="1">
    <source>
        <dbReference type="EMBL" id="CDW28178.1"/>
    </source>
</evidence>
<sequence>MKTPLMSKFATIEQISLTTDIWTSCNNTPYIVYINRMQSPDQSPSFLKQRCLACHSFMTTDNNKFSIKNSIPELSIKEKVVAITTDNANVMIRAVKNTNIKHIG</sequence>
<organism evidence="1">
    <name type="scientific">Lepeophtheirus salmonis</name>
    <name type="common">Salmon louse</name>
    <name type="synonym">Caligus salmonis</name>
    <dbReference type="NCBI Taxonomy" id="72036"/>
    <lineage>
        <taxon>Eukaryota</taxon>
        <taxon>Metazoa</taxon>
        <taxon>Ecdysozoa</taxon>
        <taxon>Arthropoda</taxon>
        <taxon>Crustacea</taxon>
        <taxon>Multicrustacea</taxon>
        <taxon>Hexanauplia</taxon>
        <taxon>Copepoda</taxon>
        <taxon>Siphonostomatoida</taxon>
        <taxon>Caligidae</taxon>
        <taxon>Lepeophtheirus</taxon>
    </lineage>
</organism>
<proteinExistence type="predicted"/>
<protein>
    <submittedName>
        <fullName evidence="1">Zinc finger BED domaincontaining protein 1like [Oryzias latipes]</fullName>
    </submittedName>
</protein>